<name>A0A9X3X8I7_9BACT</name>
<accession>A0A9X3X8I7</accession>
<keyword evidence="2" id="KW-1185">Reference proteome</keyword>
<comment type="caution">
    <text evidence="1">The sequence shown here is derived from an EMBL/GenBank/DDBJ whole genome shotgun (WGS) entry which is preliminary data.</text>
</comment>
<dbReference type="GO" id="GO:0003677">
    <property type="term" value="F:DNA binding"/>
    <property type="evidence" value="ECO:0007669"/>
    <property type="project" value="InterPro"/>
</dbReference>
<reference evidence="1 2" key="1">
    <citation type="submission" date="2021-04" db="EMBL/GenBank/DDBJ databases">
        <title>Genome analysis of Polyangium sp.</title>
        <authorList>
            <person name="Li Y."/>
            <person name="Wang J."/>
        </authorList>
    </citation>
    <scope>NUCLEOTIDE SEQUENCE [LARGE SCALE GENOMIC DNA]</scope>
    <source>
        <strain evidence="1 2">SDU14</strain>
    </source>
</reference>
<dbReference type="Proteomes" id="UP001151081">
    <property type="component" value="Unassembled WGS sequence"/>
</dbReference>
<dbReference type="AlphaFoldDB" id="A0A9X3X8I7"/>
<evidence type="ECO:0000313" key="1">
    <source>
        <dbReference type="EMBL" id="MDC3986202.1"/>
    </source>
</evidence>
<proteinExistence type="predicted"/>
<organism evidence="1 2">
    <name type="scientific">Polyangium jinanense</name>
    <dbReference type="NCBI Taxonomy" id="2829994"/>
    <lineage>
        <taxon>Bacteria</taxon>
        <taxon>Pseudomonadati</taxon>
        <taxon>Myxococcota</taxon>
        <taxon>Polyangia</taxon>
        <taxon>Polyangiales</taxon>
        <taxon>Polyangiaceae</taxon>
        <taxon>Polyangium</taxon>
    </lineage>
</organism>
<dbReference type="EMBL" id="JAGTJJ010000036">
    <property type="protein sequence ID" value="MDC3986202.1"/>
    <property type="molecule type" value="Genomic_DNA"/>
</dbReference>
<evidence type="ECO:0000313" key="2">
    <source>
        <dbReference type="Proteomes" id="UP001151081"/>
    </source>
</evidence>
<gene>
    <name evidence="1" type="ORF">KEG57_37335</name>
</gene>
<dbReference type="InterPro" id="IPR010982">
    <property type="entry name" value="Lambda_DNA-bd_dom_sf"/>
</dbReference>
<sequence length="87" mass="9293">MTEHDQDKAPESLPAVLTAEQAARVRKALAPYVAGRGLWKASDAIGYAPMYVQAFLRGQIACTLHFATGVAHALDVDVEMLARGDAP</sequence>
<dbReference type="RefSeq" id="WP_272459390.1">
    <property type="nucleotide sequence ID" value="NZ_JAGTJJ010000036.1"/>
</dbReference>
<dbReference type="SUPFAM" id="SSF47413">
    <property type="entry name" value="lambda repressor-like DNA-binding domains"/>
    <property type="match status" value="1"/>
</dbReference>
<protein>
    <submittedName>
        <fullName evidence="1">Uncharacterized protein</fullName>
    </submittedName>
</protein>